<dbReference type="Gene3D" id="2.120.10.80">
    <property type="entry name" value="Kelch-type beta propeller"/>
    <property type="match status" value="1"/>
</dbReference>
<dbReference type="SMART" id="SM00612">
    <property type="entry name" value="Kelch"/>
    <property type="match status" value="1"/>
</dbReference>
<gene>
    <name evidence="2" type="ORF">M5D96_013883</name>
</gene>
<accession>A0A9P9YAF7</accession>
<dbReference type="Proteomes" id="UP001059596">
    <property type="component" value="Unassembled WGS sequence"/>
</dbReference>
<dbReference type="InterPro" id="IPR006652">
    <property type="entry name" value="Kelch_1"/>
</dbReference>
<reference evidence="2" key="1">
    <citation type="journal article" date="2023" name="Genome Biol. Evol.">
        <title>Long-read-based Genome Assembly of Drosophila gunungcola Reveals Fewer Chemosensory Genes in Flower-breeding Species.</title>
        <authorList>
            <person name="Negi A."/>
            <person name="Liao B.Y."/>
            <person name="Yeh S.D."/>
        </authorList>
    </citation>
    <scope>NUCLEOTIDE SEQUENCE</scope>
    <source>
        <strain evidence="2">Sukarami</strain>
    </source>
</reference>
<keyword evidence="3" id="KW-1185">Reference proteome</keyword>
<dbReference type="AlphaFoldDB" id="A0A9P9YAF7"/>
<dbReference type="Pfam" id="PF01344">
    <property type="entry name" value="Kelch_1"/>
    <property type="match status" value="1"/>
</dbReference>
<sequence length="75" mass="7770">MGRDAIGCALLGDRLIVVGGYDGNHALKSVEEYDPVRNGWNELAPMAFARAGACVVAIPNVIPPAAQQPPPSATV</sequence>
<keyword evidence="1" id="KW-0880">Kelch repeat</keyword>
<comment type="caution">
    <text evidence="2">The sequence shown here is derived from an EMBL/GenBank/DDBJ whole genome shotgun (WGS) entry which is preliminary data.</text>
</comment>
<dbReference type="InterPro" id="IPR015915">
    <property type="entry name" value="Kelch-typ_b-propeller"/>
</dbReference>
<dbReference type="SUPFAM" id="SSF117281">
    <property type="entry name" value="Kelch motif"/>
    <property type="match status" value="1"/>
</dbReference>
<evidence type="ECO:0000313" key="3">
    <source>
        <dbReference type="Proteomes" id="UP001059596"/>
    </source>
</evidence>
<dbReference type="EMBL" id="JAMKOV010000146">
    <property type="protein sequence ID" value="KAI8033357.1"/>
    <property type="molecule type" value="Genomic_DNA"/>
</dbReference>
<evidence type="ECO:0000313" key="2">
    <source>
        <dbReference type="EMBL" id="KAI8033357.1"/>
    </source>
</evidence>
<proteinExistence type="predicted"/>
<name>A0A9P9YAF7_9MUSC</name>
<organism evidence="2 3">
    <name type="scientific">Drosophila gunungcola</name>
    <name type="common">fruit fly</name>
    <dbReference type="NCBI Taxonomy" id="103775"/>
    <lineage>
        <taxon>Eukaryota</taxon>
        <taxon>Metazoa</taxon>
        <taxon>Ecdysozoa</taxon>
        <taxon>Arthropoda</taxon>
        <taxon>Hexapoda</taxon>
        <taxon>Insecta</taxon>
        <taxon>Pterygota</taxon>
        <taxon>Neoptera</taxon>
        <taxon>Endopterygota</taxon>
        <taxon>Diptera</taxon>
        <taxon>Brachycera</taxon>
        <taxon>Muscomorpha</taxon>
        <taxon>Ephydroidea</taxon>
        <taxon>Drosophilidae</taxon>
        <taxon>Drosophila</taxon>
        <taxon>Sophophora</taxon>
    </lineage>
</organism>
<protein>
    <submittedName>
        <fullName evidence="2">Uncharacterized protein</fullName>
    </submittedName>
</protein>
<evidence type="ECO:0000256" key="1">
    <source>
        <dbReference type="ARBA" id="ARBA00022441"/>
    </source>
</evidence>